<keyword evidence="7" id="KW-0227">DNA damage</keyword>
<evidence type="ECO:0000259" key="12">
    <source>
        <dbReference type="PROSITE" id="PS50173"/>
    </source>
</evidence>
<dbReference type="Gene3D" id="3.30.70.270">
    <property type="match status" value="1"/>
</dbReference>
<name>A0AAX4JBP9_9MICR</name>
<evidence type="ECO:0000256" key="3">
    <source>
        <dbReference type="ARBA" id="ARBA00022679"/>
    </source>
</evidence>
<dbReference type="EC" id="2.7.7.7" evidence="1"/>
<dbReference type="GO" id="GO:0005634">
    <property type="term" value="C:nucleus"/>
    <property type="evidence" value="ECO:0007669"/>
    <property type="project" value="TreeGrafter"/>
</dbReference>
<dbReference type="InterPro" id="IPR043502">
    <property type="entry name" value="DNA/RNA_pol_sf"/>
</dbReference>
<dbReference type="Pfam" id="PF00817">
    <property type="entry name" value="IMS"/>
    <property type="match status" value="1"/>
</dbReference>
<evidence type="ECO:0000256" key="5">
    <source>
        <dbReference type="ARBA" id="ARBA00022705"/>
    </source>
</evidence>
<dbReference type="FunFam" id="3.30.1490.100:FF:000004">
    <property type="entry name" value="DNA polymerase IV"/>
    <property type="match status" value="1"/>
</dbReference>
<evidence type="ECO:0000256" key="1">
    <source>
        <dbReference type="ARBA" id="ARBA00012417"/>
    </source>
</evidence>
<evidence type="ECO:0000313" key="14">
    <source>
        <dbReference type="Proteomes" id="UP001334084"/>
    </source>
</evidence>
<dbReference type="PANTHER" id="PTHR11076:SF33">
    <property type="entry name" value="DNA POLYMERASE KAPPA"/>
    <property type="match status" value="1"/>
</dbReference>
<accession>A0AAX4JBP9</accession>
<dbReference type="InterPro" id="IPR001126">
    <property type="entry name" value="UmuC"/>
</dbReference>
<keyword evidence="6" id="KW-0479">Metal-binding</keyword>
<evidence type="ECO:0000256" key="2">
    <source>
        <dbReference type="ARBA" id="ARBA00016178"/>
    </source>
</evidence>
<dbReference type="GO" id="GO:0006281">
    <property type="term" value="P:DNA repair"/>
    <property type="evidence" value="ECO:0007669"/>
    <property type="project" value="UniProtKB-KW"/>
</dbReference>
<dbReference type="Gene3D" id="3.30.1490.100">
    <property type="entry name" value="DNA polymerase, Y-family, little finger domain"/>
    <property type="match status" value="1"/>
</dbReference>
<dbReference type="InterPro" id="IPR022880">
    <property type="entry name" value="DNApol_IV"/>
</dbReference>
<dbReference type="Pfam" id="PF11799">
    <property type="entry name" value="IMS_C"/>
    <property type="match status" value="1"/>
</dbReference>
<protein>
    <recommendedName>
        <fullName evidence="2">DNA polymerase kappa</fullName>
        <ecNumber evidence="1">2.7.7.7</ecNumber>
    </recommendedName>
</protein>
<dbReference type="InterPro" id="IPR043128">
    <property type="entry name" value="Rev_trsase/Diguanyl_cyclase"/>
</dbReference>
<keyword evidence="3" id="KW-0808">Transferase</keyword>
<keyword evidence="10" id="KW-0234">DNA repair</keyword>
<evidence type="ECO:0000256" key="4">
    <source>
        <dbReference type="ARBA" id="ARBA00022695"/>
    </source>
</evidence>
<evidence type="ECO:0000256" key="8">
    <source>
        <dbReference type="ARBA" id="ARBA00022842"/>
    </source>
</evidence>
<dbReference type="KEGG" id="vnx:VNE69_04147"/>
<evidence type="ECO:0000256" key="10">
    <source>
        <dbReference type="ARBA" id="ARBA00023204"/>
    </source>
</evidence>
<dbReference type="GO" id="GO:0042276">
    <property type="term" value="P:error-prone translesion synthesis"/>
    <property type="evidence" value="ECO:0007669"/>
    <property type="project" value="TreeGrafter"/>
</dbReference>
<dbReference type="PANTHER" id="PTHR11076">
    <property type="entry name" value="DNA REPAIR POLYMERASE UMUC / TRANSFERASE FAMILY MEMBER"/>
    <property type="match status" value="1"/>
</dbReference>
<dbReference type="GeneID" id="90541137"/>
<reference evidence="13" key="1">
    <citation type="journal article" date="2024" name="BMC Genomics">
        <title>Functional annotation of a divergent genome using sequence and structure-based similarity.</title>
        <authorList>
            <person name="Svedberg D."/>
            <person name="Winiger R.R."/>
            <person name="Berg A."/>
            <person name="Sharma H."/>
            <person name="Tellgren-Roth C."/>
            <person name="Debrunner-Vossbrinck B.A."/>
            <person name="Vossbrinck C.R."/>
            <person name="Barandun J."/>
        </authorList>
    </citation>
    <scope>NUCLEOTIDE SEQUENCE</scope>
    <source>
        <strain evidence="13">Illinois isolate</strain>
    </source>
</reference>
<keyword evidence="9" id="KW-0239">DNA-directed DNA polymerase</keyword>
<dbReference type="InterPro" id="IPR050116">
    <property type="entry name" value="DNA_polymerase-Y"/>
</dbReference>
<evidence type="ECO:0000313" key="13">
    <source>
        <dbReference type="EMBL" id="WUR03322.1"/>
    </source>
</evidence>
<dbReference type="RefSeq" id="XP_065329467.1">
    <property type="nucleotide sequence ID" value="XM_065473395.1"/>
</dbReference>
<dbReference type="EMBL" id="CP142729">
    <property type="protein sequence ID" value="WUR03322.1"/>
    <property type="molecule type" value="Genomic_DNA"/>
</dbReference>
<dbReference type="AlphaFoldDB" id="A0AAX4JBP9"/>
<dbReference type="CDD" id="cd03586">
    <property type="entry name" value="PolY_Pol_IV_kappa"/>
    <property type="match status" value="1"/>
</dbReference>
<keyword evidence="5" id="KW-0235">DNA replication</keyword>
<feature type="domain" description="UmuC" evidence="12">
    <location>
        <begin position="87"/>
        <end position="308"/>
    </location>
</feature>
<dbReference type="GO" id="GO:0003887">
    <property type="term" value="F:DNA-directed DNA polymerase activity"/>
    <property type="evidence" value="ECO:0007669"/>
    <property type="project" value="UniProtKB-KW"/>
</dbReference>
<keyword evidence="8" id="KW-0460">Magnesium</keyword>
<dbReference type="GO" id="GO:0070987">
    <property type="term" value="P:error-free translesion synthesis"/>
    <property type="evidence" value="ECO:0007669"/>
    <property type="project" value="UniProtKB-ARBA"/>
</dbReference>
<dbReference type="PROSITE" id="PS50173">
    <property type="entry name" value="UMUC"/>
    <property type="match status" value="1"/>
</dbReference>
<dbReference type="GO" id="GO:0046872">
    <property type="term" value="F:metal ion binding"/>
    <property type="evidence" value="ECO:0007669"/>
    <property type="project" value="UniProtKB-KW"/>
</dbReference>
<keyword evidence="4" id="KW-0548">Nucleotidyltransferase</keyword>
<dbReference type="FunFam" id="3.40.1170.60:FF:000012">
    <property type="entry name" value="Putative DNA-directed polymerase kappa"/>
    <property type="match status" value="1"/>
</dbReference>
<sequence length="539" mass="61770">MNESDEEDLLEKDKIKKISLATLDDEFSENKETKLYKIRNKSYDILQKLDSITPSKIESALQHVKLLKKEMGSKYPALFDADPMIIFCHVDLDSFYASVESLENPEYKTIPLGVGNMNMLATCNYVARKYGIRAGMPGYMAKQLCPTLKIVKCDFQKYNFFSEQVMSVLSIFDEKIEIYGIDEACLTFDVLKFKNSVSKMNMIGFNISLLNKEDKNKIQIKEYSHDRSVYVPMTSTKFNFINIKKLIDNIRHLVFLRTGLTISGGISVTRGLSKYACGINKPNGSFVIDKDFDGHILDLETDKINGIGSATKEFLAKSYKIRTIRELRDNLHFLYLTMPYKSFKNLFYLSYGLSIFDFSDRTNKSRQSVGKNVTFRSTIDHSEICTILWRCCTSLSDKLKMKNIKCNIITLNYKTSNFSSKTKQIKLNKKINEDIEIFNVGYDLLMDSKLLTTNKNILNPIRLLGITCSGFSNDDSNGLSKFLGSVYEKKICPVCKKASLHLNNFLFESHVNSCINAQHTEETKRKSTLDAYIKKKNRE</sequence>
<evidence type="ECO:0000256" key="7">
    <source>
        <dbReference type="ARBA" id="ARBA00022763"/>
    </source>
</evidence>
<organism evidence="13 14">
    <name type="scientific">Vairimorpha necatrix</name>
    <dbReference type="NCBI Taxonomy" id="6039"/>
    <lineage>
        <taxon>Eukaryota</taxon>
        <taxon>Fungi</taxon>
        <taxon>Fungi incertae sedis</taxon>
        <taxon>Microsporidia</taxon>
        <taxon>Nosematidae</taxon>
        <taxon>Vairimorpha</taxon>
    </lineage>
</organism>
<evidence type="ECO:0000256" key="9">
    <source>
        <dbReference type="ARBA" id="ARBA00022932"/>
    </source>
</evidence>
<dbReference type="Proteomes" id="UP001334084">
    <property type="component" value="Chromosome 4"/>
</dbReference>
<evidence type="ECO:0000256" key="6">
    <source>
        <dbReference type="ARBA" id="ARBA00022723"/>
    </source>
</evidence>
<dbReference type="GO" id="GO:0003684">
    <property type="term" value="F:damaged DNA binding"/>
    <property type="evidence" value="ECO:0007669"/>
    <property type="project" value="InterPro"/>
</dbReference>
<dbReference type="InterPro" id="IPR036775">
    <property type="entry name" value="DNA_pol_Y-fam_lit_finger_sf"/>
</dbReference>
<dbReference type="SUPFAM" id="SSF56672">
    <property type="entry name" value="DNA/RNA polymerases"/>
    <property type="match status" value="1"/>
</dbReference>
<dbReference type="SUPFAM" id="SSF100879">
    <property type="entry name" value="Lesion bypass DNA polymerase (Y-family), little finger domain"/>
    <property type="match status" value="1"/>
</dbReference>
<dbReference type="Gene3D" id="3.40.1170.60">
    <property type="match status" value="1"/>
</dbReference>
<dbReference type="GO" id="GO:0006260">
    <property type="term" value="P:DNA replication"/>
    <property type="evidence" value="ECO:0007669"/>
    <property type="project" value="UniProtKB-KW"/>
</dbReference>
<comment type="catalytic activity">
    <reaction evidence="11">
        <text>DNA(n) + a 2'-deoxyribonucleoside 5'-triphosphate = DNA(n+1) + diphosphate</text>
        <dbReference type="Rhea" id="RHEA:22508"/>
        <dbReference type="Rhea" id="RHEA-COMP:17339"/>
        <dbReference type="Rhea" id="RHEA-COMP:17340"/>
        <dbReference type="ChEBI" id="CHEBI:33019"/>
        <dbReference type="ChEBI" id="CHEBI:61560"/>
        <dbReference type="ChEBI" id="CHEBI:173112"/>
        <dbReference type="EC" id="2.7.7.7"/>
    </reaction>
</comment>
<proteinExistence type="predicted"/>
<evidence type="ECO:0000256" key="11">
    <source>
        <dbReference type="ARBA" id="ARBA00049244"/>
    </source>
</evidence>
<keyword evidence="14" id="KW-1185">Reference proteome</keyword>
<dbReference type="InterPro" id="IPR017961">
    <property type="entry name" value="DNA_pol_Y-fam_little_finger"/>
</dbReference>
<gene>
    <name evidence="13" type="ORF">VNE69_04147</name>
</gene>